<evidence type="ECO:0000256" key="1">
    <source>
        <dbReference type="SAM" id="Coils"/>
    </source>
</evidence>
<organism evidence="2 3">
    <name type="scientific">Ambispora gerdemannii</name>
    <dbReference type="NCBI Taxonomy" id="144530"/>
    <lineage>
        <taxon>Eukaryota</taxon>
        <taxon>Fungi</taxon>
        <taxon>Fungi incertae sedis</taxon>
        <taxon>Mucoromycota</taxon>
        <taxon>Glomeromycotina</taxon>
        <taxon>Glomeromycetes</taxon>
        <taxon>Archaeosporales</taxon>
        <taxon>Ambisporaceae</taxon>
        <taxon>Ambispora</taxon>
    </lineage>
</organism>
<gene>
    <name evidence="2" type="ORF">AGERDE_LOCUS8944</name>
</gene>
<comment type="caution">
    <text evidence="2">The sequence shown here is derived from an EMBL/GenBank/DDBJ whole genome shotgun (WGS) entry which is preliminary data.</text>
</comment>
<accession>A0A9N9CDG0</accession>
<feature type="coiled-coil region" evidence="1">
    <location>
        <begin position="66"/>
        <end position="107"/>
    </location>
</feature>
<dbReference type="Proteomes" id="UP000789831">
    <property type="component" value="Unassembled WGS sequence"/>
</dbReference>
<sequence length="119" mass="13896">QKEQELTNSLTTAKNDKRVKEQELAQTKIEFNQQLKQINSLFDPSAQYFTEPISFNGLYKELGKKLTEKSELEKNLTKQLEQINQQNTQLTKQKEVLTTLAQELTNQDQPIQELEELLK</sequence>
<keyword evidence="3" id="KW-1185">Reference proteome</keyword>
<keyword evidence="1" id="KW-0175">Coiled coil</keyword>
<dbReference type="AlphaFoldDB" id="A0A9N9CDG0"/>
<reference evidence="2" key="1">
    <citation type="submission" date="2021-06" db="EMBL/GenBank/DDBJ databases">
        <authorList>
            <person name="Kallberg Y."/>
            <person name="Tangrot J."/>
            <person name="Rosling A."/>
        </authorList>
    </citation>
    <scope>NUCLEOTIDE SEQUENCE</scope>
    <source>
        <strain evidence="2">MT106</strain>
    </source>
</reference>
<evidence type="ECO:0000313" key="3">
    <source>
        <dbReference type="Proteomes" id="UP000789831"/>
    </source>
</evidence>
<feature type="non-terminal residue" evidence="2">
    <location>
        <position position="1"/>
    </location>
</feature>
<dbReference type="EMBL" id="CAJVPL010002061">
    <property type="protein sequence ID" value="CAG8597896.1"/>
    <property type="molecule type" value="Genomic_DNA"/>
</dbReference>
<evidence type="ECO:0000313" key="2">
    <source>
        <dbReference type="EMBL" id="CAG8597896.1"/>
    </source>
</evidence>
<proteinExistence type="predicted"/>
<protein>
    <submittedName>
        <fullName evidence="2">9169_t:CDS:1</fullName>
    </submittedName>
</protein>
<name>A0A9N9CDG0_9GLOM</name>